<dbReference type="GO" id="GO:0006782">
    <property type="term" value="P:protoporphyrinogen IX biosynthetic process"/>
    <property type="evidence" value="ECO:0007669"/>
    <property type="project" value="UniProtKB-UniPathway"/>
</dbReference>
<name>A0A8H7ZPW9_9FUNG</name>
<feature type="region of interest" description="Disordered" evidence="1">
    <location>
        <begin position="1"/>
        <end position="20"/>
    </location>
</feature>
<dbReference type="Pfam" id="PF02602">
    <property type="entry name" value="HEM4"/>
    <property type="match status" value="1"/>
</dbReference>
<dbReference type="GO" id="GO:0006780">
    <property type="term" value="P:uroporphyrinogen III biosynthetic process"/>
    <property type="evidence" value="ECO:0007669"/>
    <property type="project" value="InterPro"/>
</dbReference>
<proteinExistence type="predicted"/>
<accession>A0A8H7ZPW9</accession>
<dbReference type="CDD" id="cd06578">
    <property type="entry name" value="HemD"/>
    <property type="match status" value="1"/>
</dbReference>
<organism evidence="3 4">
    <name type="scientific">Olpidium bornovanus</name>
    <dbReference type="NCBI Taxonomy" id="278681"/>
    <lineage>
        <taxon>Eukaryota</taxon>
        <taxon>Fungi</taxon>
        <taxon>Fungi incertae sedis</taxon>
        <taxon>Olpidiomycota</taxon>
        <taxon>Olpidiomycotina</taxon>
        <taxon>Olpidiomycetes</taxon>
        <taxon>Olpidiales</taxon>
        <taxon>Olpidiaceae</taxon>
        <taxon>Olpidium</taxon>
    </lineage>
</organism>
<dbReference type="SUPFAM" id="SSF69618">
    <property type="entry name" value="HemD-like"/>
    <property type="match status" value="1"/>
</dbReference>
<comment type="caution">
    <text evidence="3">The sequence shown here is derived from an EMBL/GenBank/DDBJ whole genome shotgun (WGS) entry which is preliminary data.</text>
</comment>
<dbReference type="InterPro" id="IPR003754">
    <property type="entry name" value="4pyrrol_synth_uPrphyn_synth"/>
</dbReference>
<protein>
    <submittedName>
        <fullName evidence="3">Tetrapyrrole biosynthesis, uroporphyrinogen III synthase</fullName>
    </submittedName>
</protein>
<feature type="compositionally biased region" description="Basic and acidic residues" evidence="1">
    <location>
        <begin position="100"/>
        <end position="113"/>
    </location>
</feature>
<dbReference type="PANTHER" id="PTHR12390:SF0">
    <property type="entry name" value="UROPORPHYRINOGEN-III SYNTHASE"/>
    <property type="match status" value="1"/>
</dbReference>
<dbReference type="GO" id="GO:0004852">
    <property type="term" value="F:uroporphyrinogen-III synthase activity"/>
    <property type="evidence" value="ECO:0007669"/>
    <property type="project" value="InterPro"/>
</dbReference>
<feature type="domain" description="Tetrapyrrole biosynthesis uroporphyrinogen III synthase" evidence="2">
    <location>
        <begin position="36"/>
        <end position="302"/>
    </location>
</feature>
<sequence length="402" mass="43305">MSRRNFSPPASRPPPTHPPRLPVLFLRARDAASADQYEAAAATCGYAAEFVEVLTWRPRGAERLRQVFAESERRWAGLVFTSSRAVRSLRFALAEEGEGSEDREQEGGEEEKAPVVPARWRSLPAFAVGRKTAESVQAAGFRQWAAATTTLPGGSADWDCAVDAAALAERIIKDHAEKEDSDRDLPYLFLAGDKRRDSLPAALSSAGVPLREVCAYETAPRAAADIERDLARAYPRMRGAPSWIVFFSPSGADAALPALHGAGLLRNEDGCPRIAAIGATTAAGLRKHPAHPLTVSVTASRPAAAVLLDEIARFDELLKLRGRFNRRYCPSPTIAFAPKNLSGRFPIPKPQSSLRIAGGDVATVRRKPDLAGGAVDQMSGEPLLAVLAESVFRAVDEDLVVQ</sequence>
<evidence type="ECO:0000313" key="3">
    <source>
        <dbReference type="EMBL" id="KAG5456963.1"/>
    </source>
</evidence>
<dbReference type="Proteomes" id="UP000673691">
    <property type="component" value="Unassembled WGS sequence"/>
</dbReference>
<reference evidence="3 4" key="1">
    <citation type="journal article" name="Sci. Rep.">
        <title>Genome-scale phylogenetic analyses confirm Olpidium as the closest living zoosporic fungus to the non-flagellated, terrestrial fungi.</title>
        <authorList>
            <person name="Chang Y."/>
            <person name="Rochon D."/>
            <person name="Sekimoto S."/>
            <person name="Wang Y."/>
            <person name="Chovatia M."/>
            <person name="Sandor L."/>
            <person name="Salamov A."/>
            <person name="Grigoriev I.V."/>
            <person name="Stajich J.E."/>
            <person name="Spatafora J.W."/>
        </authorList>
    </citation>
    <scope>NUCLEOTIDE SEQUENCE [LARGE SCALE GENOMIC DNA]</scope>
    <source>
        <strain evidence="3">S191</strain>
    </source>
</reference>
<evidence type="ECO:0000256" key="1">
    <source>
        <dbReference type="SAM" id="MobiDB-lite"/>
    </source>
</evidence>
<dbReference type="InterPro" id="IPR036108">
    <property type="entry name" value="4pyrrol_syn_uPrphyn_synt_sf"/>
</dbReference>
<feature type="compositionally biased region" description="Pro residues" evidence="1">
    <location>
        <begin position="10"/>
        <end position="20"/>
    </location>
</feature>
<dbReference type="OrthoDB" id="5595751at2759"/>
<dbReference type="PANTHER" id="PTHR12390">
    <property type="entry name" value="UROPORPHYRINOGEN III SYNTHASE"/>
    <property type="match status" value="1"/>
</dbReference>
<feature type="region of interest" description="Disordered" evidence="1">
    <location>
        <begin position="95"/>
        <end position="114"/>
    </location>
</feature>
<keyword evidence="4" id="KW-1185">Reference proteome</keyword>
<dbReference type="UniPathway" id="UPA00251">
    <property type="reaction ID" value="UER00320"/>
</dbReference>
<dbReference type="AlphaFoldDB" id="A0A8H7ZPW9"/>
<dbReference type="EMBL" id="JAEFCI010010872">
    <property type="protein sequence ID" value="KAG5456963.1"/>
    <property type="molecule type" value="Genomic_DNA"/>
</dbReference>
<dbReference type="Gene3D" id="3.40.50.10090">
    <property type="match status" value="2"/>
</dbReference>
<evidence type="ECO:0000259" key="2">
    <source>
        <dbReference type="Pfam" id="PF02602"/>
    </source>
</evidence>
<gene>
    <name evidence="3" type="ORF">BJ554DRAFT_3148</name>
</gene>
<dbReference type="GO" id="GO:0005829">
    <property type="term" value="C:cytosol"/>
    <property type="evidence" value="ECO:0007669"/>
    <property type="project" value="TreeGrafter"/>
</dbReference>
<dbReference type="InterPro" id="IPR039793">
    <property type="entry name" value="UROS/Hem4"/>
</dbReference>
<evidence type="ECO:0000313" key="4">
    <source>
        <dbReference type="Proteomes" id="UP000673691"/>
    </source>
</evidence>